<dbReference type="PANTHER" id="PTHR47183:SF1">
    <property type="entry name" value="GLUCOSE-1-PHOSPHATE CYTIDYLYLTRANSFERASE"/>
    <property type="match status" value="1"/>
</dbReference>
<protein>
    <submittedName>
        <fullName evidence="2">Glucose-1-phosphate cytidylyltransferase</fullName>
    </submittedName>
</protein>
<dbReference type="AlphaFoldDB" id="A0A1F5ZJC1"/>
<dbReference type="GO" id="GO:0009243">
    <property type="term" value="P:O antigen biosynthetic process"/>
    <property type="evidence" value="ECO:0007669"/>
    <property type="project" value="InterPro"/>
</dbReference>
<dbReference type="Pfam" id="PF00483">
    <property type="entry name" value="NTP_transferase"/>
    <property type="match status" value="1"/>
</dbReference>
<evidence type="ECO:0000313" key="2">
    <source>
        <dbReference type="EMBL" id="OGG12578.1"/>
    </source>
</evidence>
<feature type="domain" description="Nucleotidyl transferase" evidence="1">
    <location>
        <begin position="2"/>
        <end position="232"/>
    </location>
</feature>
<organism evidence="2 3">
    <name type="scientific">Candidatus Gottesmanbacteria bacterium RIFCSPHIGHO2_02_FULL_39_11</name>
    <dbReference type="NCBI Taxonomy" id="1798382"/>
    <lineage>
        <taxon>Bacteria</taxon>
        <taxon>Candidatus Gottesmaniibacteriota</taxon>
    </lineage>
</organism>
<name>A0A1F5ZJC1_9BACT</name>
<evidence type="ECO:0000259" key="1">
    <source>
        <dbReference type="Pfam" id="PF00483"/>
    </source>
</evidence>
<dbReference type="InterPro" id="IPR013446">
    <property type="entry name" value="G1P_cyt_trans-like"/>
</dbReference>
<dbReference type="InterPro" id="IPR005835">
    <property type="entry name" value="NTP_transferase_dom"/>
</dbReference>
<comment type="caution">
    <text evidence="2">The sequence shown here is derived from an EMBL/GenBank/DDBJ whole genome shotgun (WGS) entry which is preliminary data.</text>
</comment>
<evidence type="ECO:0000313" key="3">
    <source>
        <dbReference type="Proteomes" id="UP000176923"/>
    </source>
</evidence>
<dbReference type="PANTHER" id="PTHR47183">
    <property type="entry name" value="GLUCOSE-1-PHOSPHATE CYTIDYLYLTRANSFERASE-RELATED"/>
    <property type="match status" value="1"/>
</dbReference>
<dbReference type="NCBIfam" id="TIGR02623">
    <property type="entry name" value="G1P_cyt_trans"/>
    <property type="match status" value="1"/>
</dbReference>
<dbReference type="Gene3D" id="3.90.550.10">
    <property type="entry name" value="Spore Coat Polysaccharide Biosynthesis Protein SpsA, Chain A"/>
    <property type="match status" value="1"/>
</dbReference>
<dbReference type="Proteomes" id="UP000176923">
    <property type="component" value="Unassembled WGS sequence"/>
</dbReference>
<dbReference type="STRING" id="1798382.A3D77_04525"/>
<dbReference type="InterPro" id="IPR046981">
    <property type="entry name" value="G1P_cyt_trans"/>
</dbReference>
<keyword evidence="2" id="KW-0808">Transferase</keyword>
<reference evidence="2 3" key="1">
    <citation type="journal article" date="2016" name="Nat. Commun.">
        <title>Thousands of microbial genomes shed light on interconnected biogeochemical processes in an aquifer system.</title>
        <authorList>
            <person name="Anantharaman K."/>
            <person name="Brown C.T."/>
            <person name="Hug L.A."/>
            <person name="Sharon I."/>
            <person name="Castelle C.J."/>
            <person name="Probst A.J."/>
            <person name="Thomas B.C."/>
            <person name="Singh A."/>
            <person name="Wilkins M.J."/>
            <person name="Karaoz U."/>
            <person name="Brodie E.L."/>
            <person name="Williams K.H."/>
            <person name="Hubbard S.S."/>
            <person name="Banfield J.F."/>
        </authorList>
    </citation>
    <scope>NUCLEOTIDE SEQUENCE [LARGE SCALE GENOMIC DNA]</scope>
</reference>
<dbReference type="CDD" id="cd02524">
    <property type="entry name" value="G1P_cytidylyltransferase"/>
    <property type="match status" value="1"/>
</dbReference>
<dbReference type="EMBL" id="MFJL01000044">
    <property type="protein sequence ID" value="OGG12578.1"/>
    <property type="molecule type" value="Genomic_DNA"/>
</dbReference>
<gene>
    <name evidence="2" type="ORF">A3D77_04525</name>
</gene>
<proteinExistence type="predicted"/>
<dbReference type="GO" id="GO:0047343">
    <property type="term" value="F:glucose-1-phosphate cytidylyltransferase activity"/>
    <property type="evidence" value="ECO:0007669"/>
    <property type="project" value="InterPro"/>
</dbReference>
<dbReference type="SUPFAM" id="SSF53448">
    <property type="entry name" value="Nucleotide-diphospho-sugar transferases"/>
    <property type="match status" value="1"/>
</dbReference>
<sequence length="258" mass="29460">MKTVILAGGFGTRLSEETGVRPKPMVEIGGRPILWHIMKTYSHYGINDFIVCLGYKGHMITDYFSQYFLQNADVMFDLRKNSVEILQNRSEPWKITLVDTGEDTMTGGRLKRVSRHVEGEPFCLTYGDGLTDLNIKTLISFHKSQKTLATLTAVQPPGRFGAFTLPEKNSKVSHFQEKPKGDGAWINGGYFVLEPGIFDYIEGDKTIWEQDSLKKLAQDGQLSAYKHTGYWQNMDTLRDKIVLDTLWNEKKAPWKVWK</sequence>
<accession>A0A1F5ZJC1</accession>
<keyword evidence="2" id="KW-0548">Nucleotidyltransferase</keyword>
<dbReference type="InterPro" id="IPR029044">
    <property type="entry name" value="Nucleotide-diphossugar_trans"/>
</dbReference>